<accession>A0A2C5X4Z8</accession>
<dbReference type="EMBL" id="APWK03000042">
    <property type="protein sequence ID" value="PHH53525.1"/>
    <property type="molecule type" value="Genomic_DNA"/>
</dbReference>
<sequence length="65" mass="7701">MLSMYRVITSASCTDNFEHYEQPHHAIITRRRVLEKMFTRNELSVQYIFGHWDSGIKETPANQTN</sequence>
<evidence type="ECO:0000313" key="2">
    <source>
        <dbReference type="Proteomes" id="UP000222788"/>
    </source>
</evidence>
<reference evidence="1 2" key="1">
    <citation type="journal article" date="2013" name="Fungal Biol.">
        <title>Analysis of microsatellite markers in the genome of the plant pathogen Ceratocystis fimbriata.</title>
        <authorList>
            <person name="Simpson M.C."/>
            <person name="Wilken P.M."/>
            <person name="Coetzee M.P."/>
            <person name="Wingfield M.J."/>
            <person name="Wingfield B.D."/>
        </authorList>
    </citation>
    <scope>NUCLEOTIDE SEQUENCE [LARGE SCALE GENOMIC DNA]</scope>
    <source>
        <strain evidence="1 2">CBS 114723</strain>
    </source>
</reference>
<comment type="caution">
    <text evidence="1">The sequence shown here is derived from an EMBL/GenBank/DDBJ whole genome shotgun (WGS) entry which is preliminary data.</text>
</comment>
<keyword evidence="2" id="KW-1185">Reference proteome</keyword>
<reference evidence="1 2" key="2">
    <citation type="journal article" date="2013" name="IMA Fungus">
        <title>IMA Genome-F 1: Ceratocystis fimbriata: Draft nuclear genome sequence for the plant pathogen, Ceratocystis fimbriata.</title>
        <authorList>
            <person name="Wilken P.M."/>
            <person name="Steenkamp E.T."/>
            <person name="Wingfield M.J."/>
            <person name="de Beer Z.W."/>
            <person name="Wingfield B.D."/>
        </authorList>
    </citation>
    <scope>NUCLEOTIDE SEQUENCE [LARGE SCALE GENOMIC DNA]</scope>
    <source>
        <strain evidence="1 2">CBS 114723</strain>
    </source>
</reference>
<evidence type="ECO:0000313" key="1">
    <source>
        <dbReference type="EMBL" id="PHH53525.1"/>
    </source>
</evidence>
<proteinExistence type="predicted"/>
<dbReference type="AlphaFoldDB" id="A0A2C5X4Z8"/>
<name>A0A2C5X4Z8_9PEZI</name>
<gene>
    <name evidence="1" type="ORF">CFIMG_001836RA</name>
</gene>
<protein>
    <submittedName>
        <fullName evidence="1">Uncharacterized protein</fullName>
    </submittedName>
</protein>
<dbReference type="Proteomes" id="UP000222788">
    <property type="component" value="Unassembled WGS sequence"/>
</dbReference>
<organism evidence="1 2">
    <name type="scientific">Ceratocystis fimbriata CBS 114723</name>
    <dbReference type="NCBI Taxonomy" id="1035309"/>
    <lineage>
        <taxon>Eukaryota</taxon>
        <taxon>Fungi</taxon>
        <taxon>Dikarya</taxon>
        <taxon>Ascomycota</taxon>
        <taxon>Pezizomycotina</taxon>
        <taxon>Sordariomycetes</taxon>
        <taxon>Hypocreomycetidae</taxon>
        <taxon>Microascales</taxon>
        <taxon>Ceratocystidaceae</taxon>
        <taxon>Ceratocystis</taxon>
    </lineage>
</organism>